<feature type="region of interest" description="Disordered" evidence="1">
    <location>
        <begin position="71"/>
        <end position="97"/>
    </location>
</feature>
<organism evidence="2 3">
    <name type="scientific">Sordaria brevicollis</name>
    <dbReference type="NCBI Taxonomy" id="83679"/>
    <lineage>
        <taxon>Eukaryota</taxon>
        <taxon>Fungi</taxon>
        <taxon>Dikarya</taxon>
        <taxon>Ascomycota</taxon>
        <taxon>Pezizomycotina</taxon>
        <taxon>Sordariomycetes</taxon>
        <taxon>Sordariomycetidae</taxon>
        <taxon>Sordariales</taxon>
        <taxon>Sordariaceae</taxon>
        <taxon>Sordaria</taxon>
    </lineage>
</organism>
<gene>
    <name evidence="2" type="ORF">B0T20DRAFT_197885</name>
</gene>
<reference evidence="2" key="1">
    <citation type="journal article" date="2023" name="Mol. Phylogenet. Evol.">
        <title>Genome-scale phylogeny and comparative genomics of the fungal order Sordariales.</title>
        <authorList>
            <person name="Hensen N."/>
            <person name="Bonometti L."/>
            <person name="Westerberg I."/>
            <person name="Brannstrom I.O."/>
            <person name="Guillou S."/>
            <person name="Cros-Aarteil S."/>
            <person name="Calhoun S."/>
            <person name="Haridas S."/>
            <person name="Kuo A."/>
            <person name="Mondo S."/>
            <person name="Pangilinan J."/>
            <person name="Riley R."/>
            <person name="LaButti K."/>
            <person name="Andreopoulos B."/>
            <person name="Lipzen A."/>
            <person name="Chen C."/>
            <person name="Yan M."/>
            <person name="Daum C."/>
            <person name="Ng V."/>
            <person name="Clum A."/>
            <person name="Steindorff A."/>
            <person name="Ohm R.A."/>
            <person name="Martin F."/>
            <person name="Silar P."/>
            <person name="Natvig D.O."/>
            <person name="Lalanne C."/>
            <person name="Gautier V."/>
            <person name="Ament-Velasquez S.L."/>
            <person name="Kruys A."/>
            <person name="Hutchinson M.I."/>
            <person name="Powell A.J."/>
            <person name="Barry K."/>
            <person name="Miller A.N."/>
            <person name="Grigoriev I.V."/>
            <person name="Debuchy R."/>
            <person name="Gladieux P."/>
            <person name="Hiltunen Thoren M."/>
            <person name="Johannesson H."/>
        </authorList>
    </citation>
    <scope>NUCLEOTIDE SEQUENCE</scope>
    <source>
        <strain evidence="2">FGSC 1904</strain>
    </source>
</reference>
<keyword evidence="3" id="KW-1185">Reference proteome</keyword>
<accession>A0AAE0UCR9</accession>
<feature type="compositionally biased region" description="Low complexity" evidence="1">
    <location>
        <begin position="76"/>
        <end position="86"/>
    </location>
</feature>
<dbReference type="Proteomes" id="UP001281003">
    <property type="component" value="Unassembled WGS sequence"/>
</dbReference>
<dbReference type="EMBL" id="JAUTDP010000005">
    <property type="protein sequence ID" value="KAK3399338.1"/>
    <property type="molecule type" value="Genomic_DNA"/>
</dbReference>
<comment type="caution">
    <text evidence="2">The sequence shown here is derived from an EMBL/GenBank/DDBJ whole genome shotgun (WGS) entry which is preliminary data.</text>
</comment>
<evidence type="ECO:0000313" key="2">
    <source>
        <dbReference type="EMBL" id="KAK3399338.1"/>
    </source>
</evidence>
<sequence length="470" mass="51152">MAATPIHLVSKINNALTTIGYLDQSSLPTLTTPNSVRVRTQLISLSSNNLTYALAGDRFGWWSAYPVPTGTKLRPSSSTATTAAAAKSQQHQDEQGEDLNKKWGIVPAWGYAAVLESTHASIEKGSLLWGFWPTSSHIFDLTLSHFTASENGQQQPETHFQEVSEHRKGLMGMYNRYVLVTPPSPVELDLDSDLAAETVLARPVFECGVLLESYTFHRERATHPLGLPKGAPANTIPGVGAWTEKDADLRKAVVISLSAGTKTARAFTWQLARERDMRGELESEGPKGLVQVTSVPDTLADFGEGTKLEVKNVGYSEDDLKSVVEWVQGLEGVEKVVMVDFGAAASVTETLVNGFKSVSPGLVVLVMAVGNEAKVYAPEEIQARMASGQKLGKVQFNTSGVRDRAMEVEGAEKYFDGVEECWKRCYGEKGLGEVKFGRYEGVEGEKGVEGAWKALCERRLKANEGVVVRL</sequence>
<protein>
    <submittedName>
        <fullName evidence="2">Uncharacterized protein</fullName>
    </submittedName>
</protein>
<dbReference type="AlphaFoldDB" id="A0AAE0UCR9"/>
<dbReference type="InterPro" id="IPR021276">
    <property type="entry name" value="DUF2855"/>
</dbReference>
<evidence type="ECO:0000313" key="3">
    <source>
        <dbReference type="Proteomes" id="UP001281003"/>
    </source>
</evidence>
<evidence type="ECO:0000256" key="1">
    <source>
        <dbReference type="SAM" id="MobiDB-lite"/>
    </source>
</evidence>
<proteinExistence type="predicted"/>
<dbReference type="Pfam" id="PF11017">
    <property type="entry name" value="DUF2855"/>
    <property type="match status" value="1"/>
</dbReference>
<reference evidence="2" key="2">
    <citation type="submission" date="2023-07" db="EMBL/GenBank/DDBJ databases">
        <authorList>
            <consortium name="Lawrence Berkeley National Laboratory"/>
            <person name="Haridas S."/>
            <person name="Hensen N."/>
            <person name="Bonometti L."/>
            <person name="Westerberg I."/>
            <person name="Brannstrom I.O."/>
            <person name="Guillou S."/>
            <person name="Cros-Aarteil S."/>
            <person name="Calhoun S."/>
            <person name="Kuo A."/>
            <person name="Mondo S."/>
            <person name="Pangilinan J."/>
            <person name="Riley R."/>
            <person name="LaButti K."/>
            <person name="Andreopoulos B."/>
            <person name="Lipzen A."/>
            <person name="Chen C."/>
            <person name="Yanf M."/>
            <person name="Daum C."/>
            <person name="Ng V."/>
            <person name="Clum A."/>
            <person name="Steindorff A."/>
            <person name="Ohm R."/>
            <person name="Martin F."/>
            <person name="Silar P."/>
            <person name="Natvig D."/>
            <person name="Lalanne C."/>
            <person name="Gautier V."/>
            <person name="Ament-velasquez S.L."/>
            <person name="Kruys A."/>
            <person name="Hutchinson M.I."/>
            <person name="Powell A.J."/>
            <person name="Barry K."/>
            <person name="Miller A.N."/>
            <person name="Grigoriev I.V."/>
            <person name="Debuchy R."/>
            <person name="Gladieux P."/>
            <person name="Thoren M.H."/>
            <person name="Johannesson H."/>
        </authorList>
    </citation>
    <scope>NUCLEOTIDE SEQUENCE</scope>
    <source>
        <strain evidence="2">FGSC 1904</strain>
    </source>
</reference>
<name>A0AAE0UCR9_SORBR</name>